<sequence length="315" mass="32999">MRCTIGLGILAAISPALAATATQLWNFTEYAVTIENSALRANGQLLLTTFDNASLYTLDTLASSPVAELVAKLPGATAIGGIAAIGTDKYAIVGGIRGNYSYTNETIYTVDFGGNSSSPVIEVVASVPDAIMLNGLASLPAYPHIILATDSRQGAVFRIDTDAGTSELAFEDDLFTYPANATTPLGINGIKVSDGYAYFTNTGQYIFGRIPITDDGYQAGDAEVVTYSDRASGYDWDDFVFDQSGNIFAAQTPNAAGQIFLDGTYATLAGGGNSTFFHRPTSVTVTPDGKTLYVTTGGNTVDGVTYSGQVIEVKL</sequence>
<reference evidence="3" key="1">
    <citation type="journal article" date="2015" name="BMC Genomics">
        <title>Genomic and transcriptomic analysis of the endophytic fungus Pestalotiopsis fici reveals its lifestyle and high potential for synthesis of natural products.</title>
        <authorList>
            <person name="Wang X."/>
            <person name="Zhang X."/>
            <person name="Liu L."/>
            <person name="Xiang M."/>
            <person name="Wang W."/>
            <person name="Sun X."/>
            <person name="Che Y."/>
            <person name="Guo L."/>
            <person name="Liu G."/>
            <person name="Guo L."/>
            <person name="Wang C."/>
            <person name="Yin W.B."/>
            <person name="Stadler M."/>
            <person name="Zhang X."/>
            <person name="Liu X."/>
        </authorList>
    </citation>
    <scope>NUCLEOTIDE SEQUENCE [LARGE SCALE GENOMIC DNA]</scope>
    <source>
        <strain evidence="3">W106-1 / CGMCC3.15140</strain>
    </source>
</reference>
<dbReference type="GeneID" id="19271509"/>
<dbReference type="PANTHER" id="PTHR42060">
    <property type="entry name" value="NHL REPEAT-CONTAINING PROTEIN-RELATED"/>
    <property type="match status" value="1"/>
</dbReference>
<proteinExistence type="predicted"/>
<feature type="signal peptide" evidence="1">
    <location>
        <begin position="1"/>
        <end position="18"/>
    </location>
</feature>
<accession>W3X631</accession>
<dbReference type="eggNOG" id="ENOG502SP1Q">
    <property type="taxonomic scope" value="Eukaryota"/>
</dbReference>
<dbReference type="SUPFAM" id="SSF63829">
    <property type="entry name" value="Calcium-dependent phosphotriesterase"/>
    <property type="match status" value="1"/>
</dbReference>
<dbReference type="RefSeq" id="XP_007833268.1">
    <property type="nucleotide sequence ID" value="XM_007835077.1"/>
</dbReference>
<dbReference type="HOGENOM" id="CLU_052989_0_1_1"/>
<dbReference type="AlphaFoldDB" id="W3X631"/>
<gene>
    <name evidence="2" type="ORF">PFICI_06496</name>
</gene>
<dbReference type="Gene3D" id="2.120.10.30">
    <property type="entry name" value="TolB, C-terminal domain"/>
    <property type="match status" value="1"/>
</dbReference>
<protein>
    <recommendedName>
        <fullName evidence="4">SMP-30/Gluconolactonase/LRE-like region domain-containing protein</fullName>
    </recommendedName>
</protein>
<dbReference type="InterPro" id="IPR052998">
    <property type="entry name" value="Hetero-Diels-Alderase-like"/>
</dbReference>
<dbReference type="InterPro" id="IPR011042">
    <property type="entry name" value="6-blade_b-propeller_TolB-like"/>
</dbReference>
<dbReference type="Proteomes" id="UP000030651">
    <property type="component" value="Unassembled WGS sequence"/>
</dbReference>
<keyword evidence="1" id="KW-0732">Signal</keyword>
<keyword evidence="3" id="KW-1185">Reference proteome</keyword>
<dbReference type="OMA" id="THGEYAY"/>
<dbReference type="OrthoDB" id="9977941at2759"/>
<feature type="chain" id="PRO_5004834676" description="SMP-30/Gluconolactonase/LRE-like region domain-containing protein" evidence="1">
    <location>
        <begin position="19"/>
        <end position="315"/>
    </location>
</feature>
<evidence type="ECO:0000256" key="1">
    <source>
        <dbReference type="SAM" id="SignalP"/>
    </source>
</evidence>
<dbReference type="EMBL" id="KI912112">
    <property type="protein sequence ID" value="ETS81494.1"/>
    <property type="molecule type" value="Genomic_DNA"/>
</dbReference>
<evidence type="ECO:0008006" key="4">
    <source>
        <dbReference type="Google" id="ProtNLM"/>
    </source>
</evidence>
<evidence type="ECO:0000313" key="3">
    <source>
        <dbReference type="Proteomes" id="UP000030651"/>
    </source>
</evidence>
<evidence type="ECO:0000313" key="2">
    <source>
        <dbReference type="EMBL" id="ETS81494.1"/>
    </source>
</evidence>
<dbReference type="InParanoid" id="W3X631"/>
<dbReference type="PANTHER" id="PTHR42060:SF1">
    <property type="entry name" value="NHL REPEAT-CONTAINING PROTEIN"/>
    <property type="match status" value="1"/>
</dbReference>
<organism evidence="2 3">
    <name type="scientific">Pestalotiopsis fici (strain W106-1 / CGMCC3.15140)</name>
    <dbReference type="NCBI Taxonomy" id="1229662"/>
    <lineage>
        <taxon>Eukaryota</taxon>
        <taxon>Fungi</taxon>
        <taxon>Dikarya</taxon>
        <taxon>Ascomycota</taxon>
        <taxon>Pezizomycotina</taxon>
        <taxon>Sordariomycetes</taxon>
        <taxon>Xylariomycetidae</taxon>
        <taxon>Amphisphaeriales</taxon>
        <taxon>Sporocadaceae</taxon>
        <taxon>Pestalotiopsis</taxon>
    </lineage>
</organism>
<name>W3X631_PESFW</name>
<dbReference type="KEGG" id="pfy:PFICI_06496"/>